<dbReference type="PANTHER" id="PTHR45626">
    <property type="entry name" value="TRANSCRIPTION TERMINATION FACTOR 2-RELATED"/>
    <property type="match status" value="1"/>
</dbReference>
<dbReference type="Gene3D" id="3.40.50.300">
    <property type="entry name" value="P-loop containing nucleotide triphosphate hydrolases"/>
    <property type="match status" value="1"/>
</dbReference>
<dbReference type="GO" id="GO:0008094">
    <property type="term" value="F:ATP-dependent activity, acting on DNA"/>
    <property type="evidence" value="ECO:0007669"/>
    <property type="project" value="TreeGrafter"/>
</dbReference>
<dbReference type="Pfam" id="PF00271">
    <property type="entry name" value="Helicase_C"/>
    <property type="match status" value="1"/>
</dbReference>
<dbReference type="CDD" id="cd18793">
    <property type="entry name" value="SF2_C_SNF"/>
    <property type="match status" value="1"/>
</dbReference>
<keyword evidence="2" id="KW-0378">Hydrolase</keyword>
<evidence type="ECO:0000256" key="2">
    <source>
        <dbReference type="ARBA" id="ARBA00022801"/>
    </source>
</evidence>
<dbReference type="SUPFAM" id="SSF52540">
    <property type="entry name" value="P-loop containing nucleoside triphosphate hydrolases"/>
    <property type="match status" value="2"/>
</dbReference>
<feature type="domain" description="Helicase C-terminal" evidence="6">
    <location>
        <begin position="681"/>
        <end position="827"/>
    </location>
</feature>
<evidence type="ECO:0000256" key="3">
    <source>
        <dbReference type="ARBA" id="ARBA00022840"/>
    </source>
</evidence>
<protein>
    <submittedName>
        <fullName evidence="7">Uncharacterized protein</fullName>
    </submittedName>
</protein>
<dbReference type="InterPro" id="IPR014001">
    <property type="entry name" value="Helicase_ATP-bd"/>
</dbReference>
<feature type="compositionally biased region" description="Basic and acidic residues" evidence="4">
    <location>
        <begin position="61"/>
        <end position="70"/>
    </location>
</feature>
<proteinExistence type="predicted"/>
<organism evidence="7 8">
    <name type="scientific">Nadsonia fulvescens var. elongata DSM 6958</name>
    <dbReference type="NCBI Taxonomy" id="857566"/>
    <lineage>
        <taxon>Eukaryota</taxon>
        <taxon>Fungi</taxon>
        <taxon>Dikarya</taxon>
        <taxon>Ascomycota</taxon>
        <taxon>Saccharomycotina</taxon>
        <taxon>Dipodascomycetes</taxon>
        <taxon>Dipodascales</taxon>
        <taxon>Dipodascales incertae sedis</taxon>
        <taxon>Nadsonia</taxon>
    </lineage>
</organism>
<dbReference type="GO" id="GO:0016787">
    <property type="term" value="F:hydrolase activity"/>
    <property type="evidence" value="ECO:0007669"/>
    <property type="project" value="UniProtKB-KW"/>
</dbReference>
<dbReference type="PANTHER" id="PTHR45626:SF14">
    <property type="entry name" value="ATP-DEPENDENT DNA HELICASE (EUROFUNG)"/>
    <property type="match status" value="1"/>
</dbReference>
<name>A0A1E3PQB1_9ASCO</name>
<sequence length="849" mass="95282">MINEKKKDYNSLSDGEDLSYNLPSTNIILPSTLRSTTDTANDHTDNSKIRSINLKQRNKTNKKDTYAQGRIDDQKKHVTYPVEDKLIASFERLKVQMDTKRDESGKGKGKCELKTKRNTAGFSNATSSDRVTPIRSSIFNTGRSLALGTSHIKTKQISMQKPVLGKTTILNNPQPKGNTVPNNSKNDELLEVMSPGDNRWKKKIDISMTKKHTAIKIPIKDPYNPRDVLVFDSKVRSRPNLSKDSILINNNASLISNSSSASAVQALLDSLCDNSKDTAGNGEVKGLTVKLLPHQVKGLNFLVGRETKTKNTKFKGGLLCDDMGLGKTIQSIALILTNTYDSKLNENEVSFTSATLIIAPLALVGQWADEIRSKAPGLKVCIHHGAKRSKSPNEFKNYDIVITTYQIVSSENGSNGPLYALEWFRIILDEAHTIKNRSAKSALACCALKSSMRWCLTGTPIQNSIDELYSLFKFLNVSPVNDYEVWKRDIASKIGTNEHSLAMRKLSVILIAIMLRRTKKVLKEHGINLPERRIHSRAISFTPKERLFYDSLEKEFGLQINALKTTKGQYMKIAVLMLRLRQCCDHIGLVMGKLSKEGGKQVFLNGGQGIIENDQDFQFEKSSEDLDDLNERMETLLVTKRCEICFKDFSETASTSNFHCDNCIRQFVEESTEPKLNKSAKITEMLAILTQNSNRKTIIFSQFTTMLDIIEPHLFSREIKFVRYDGSMKPDLREKSLSSLRNDPTVTVLLCSLMCGALGLNLTCANQVIILDPWWNPMIQEQAIDRVHRLGQTSDIDVYTLTIANSVEERILKLQAAKRKLASKILKGDASVSLNRLSKDELLRLFQSS</sequence>
<dbReference type="GO" id="GO:0006281">
    <property type="term" value="P:DNA repair"/>
    <property type="evidence" value="ECO:0007669"/>
    <property type="project" value="TreeGrafter"/>
</dbReference>
<dbReference type="Gene3D" id="3.40.50.10810">
    <property type="entry name" value="Tandem AAA-ATPase domain"/>
    <property type="match status" value="1"/>
</dbReference>
<dbReference type="CDD" id="cd18008">
    <property type="entry name" value="DEXDc_SHPRH-like"/>
    <property type="match status" value="1"/>
</dbReference>
<keyword evidence="3" id="KW-0067">ATP-binding</keyword>
<dbReference type="Proteomes" id="UP000095009">
    <property type="component" value="Unassembled WGS sequence"/>
</dbReference>
<dbReference type="STRING" id="857566.A0A1E3PQB1"/>
<feature type="domain" description="Helicase ATP-binding" evidence="5">
    <location>
        <begin position="308"/>
        <end position="478"/>
    </location>
</feature>
<evidence type="ECO:0000256" key="1">
    <source>
        <dbReference type="ARBA" id="ARBA00022741"/>
    </source>
</evidence>
<dbReference type="OrthoDB" id="423559at2759"/>
<keyword evidence="8" id="KW-1185">Reference proteome</keyword>
<dbReference type="PROSITE" id="PS51194">
    <property type="entry name" value="HELICASE_CTER"/>
    <property type="match status" value="1"/>
</dbReference>
<evidence type="ECO:0000259" key="6">
    <source>
        <dbReference type="PROSITE" id="PS51194"/>
    </source>
</evidence>
<dbReference type="GO" id="GO:0005634">
    <property type="term" value="C:nucleus"/>
    <property type="evidence" value="ECO:0007669"/>
    <property type="project" value="TreeGrafter"/>
</dbReference>
<dbReference type="EMBL" id="KV454407">
    <property type="protein sequence ID" value="ODQ67633.1"/>
    <property type="molecule type" value="Genomic_DNA"/>
</dbReference>
<dbReference type="Pfam" id="PF00176">
    <property type="entry name" value="SNF2-rel_dom"/>
    <property type="match status" value="1"/>
</dbReference>
<evidence type="ECO:0000313" key="8">
    <source>
        <dbReference type="Proteomes" id="UP000095009"/>
    </source>
</evidence>
<keyword evidence="1" id="KW-0547">Nucleotide-binding</keyword>
<reference evidence="7 8" key="1">
    <citation type="journal article" date="2016" name="Proc. Natl. Acad. Sci. U.S.A.">
        <title>Comparative genomics of biotechnologically important yeasts.</title>
        <authorList>
            <person name="Riley R."/>
            <person name="Haridas S."/>
            <person name="Wolfe K.H."/>
            <person name="Lopes M.R."/>
            <person name="Hittinger C.T."/>
            <person name="Goeker M."/>
            <person name="Salamov A.A."/>
            <person name="Wisecaver J.H."/>
            <person name="Long T.M."/>
            <person name="Calvey C.H."/>
            <person name="Aerts A.L."/>
            <person name="Barry K.W."/>
            <person name="Choi C."/>
            <person name="Clum A."/>
            <person name="Coughlan A.Y."/>
            <person name="Deshpande S."/>
            <person name="Douglass A.P."/>
            <person name="Hanson S.J."/>
            <person name="Klenk H.-P."/>
            <person name="LaButti K.M."/>
            <person name="Lapidus A."/>
            <person name="Lindquist E.A."/>
            <person name="Lipzen A.M."/>
            <person name="Meier-Kolthoff J.P."/>
            <person name="Ohm R.A."/>
            <person name="Otillar R.P."/>
            <person name="Pangilinan J.L."/>
            <person name="Peng Y."/>
            <person name="Rokas A."/>
            <person name="Rosa C.A."/>
            <person name="Scheuner C."/>
            <person name="Sibirny A.A."/>
            <person name="Slot J.C."/>
            <person name="Stielow J.B."/>
            <person name="Sun H."/>
            <person name="Kurtzman C.P."/>
            <person name="Blackwell M."/>
            <person name="Grigoriev I.V."/>
            <person name="Jeffries T.W."/>
        </authorList>
    </citation>
    <scope>NUCLEOTIDE SEQUENCE [LARGE SCALE GENOMIC DNA]</scope>
    <source>
        <strain evidence="7 8">DSM 6958</strain>
    </source>
</reference>
<evidence type="ECO:0000256" key="4">
    <source>
        <dbReference type="SAM" id="MobiDB-lite"/>
    </source>
</evidence>
<dbReference type="InterPro" id="IPR001650">
    <property type="entry name" value="Helicase_C-like"/>
</dbReference>
<dbReference type="PROSITE" id="PS51192">
    <property type="entry name" value="HELICASE_ATP_BIND_1"/>
    <property type="match status" value="1"/>
</dbReference>
<dbReference type="SMART" id="SM00487">
    <property type="entry name" value="DEXDc"/>
    <property type="match status" value="1"/>
</dbReference>
<evidence type="ECO:0000313" key="7">
    <source>
        <dbReference type="EMBL" id="ODQ67633.1"/>
    </source>
</evidence>
<dbReference type="GO" id="GO:0005524">
    <property type="term" value="F:ATP binding"/>
    <property type="evidence" value="ECO:0007669"/>
    <property type="project" value="UniProtKB-KW"/>
</dbReference>
<dbReference type="InterPro" id="IPR049730">
    <property type="entry name" value="SNF2/RAD54-like_C"/>
</dbReference>
<dbReference type="InterPro" id="IPR050628">
    <property type="entry name" value="SNF2_RAD54_helicase_TF"/>
</dbReference>
<dbReference type="InterPro" id="IPR027417">
    <property type="entry name" value="P-loop_NTPase"/>
</dbReference>
<accession>A0A1E3PQB1</accession>
<dbReference type="SMART" id="SM00490">
    <property type="entry name" value="HELICc"/>
    <property type="match status" value="1"/>
</dbReference>
<dbReference type="InterPro" id="IPR000330">
    <property type="entry name" value="SNF2_N"/>
</dbReference>
<gene>
    <name evidence="7" type="ORF">NADFUDRAFT_64738</name>
</gene>
<feature type="region of interest" description="Disordered" evidence="4">
    <location>
        <begin position="1"/>
        <end position="70"/>
    </location>
</feature>
<evidence type="ECO:0000259" key="5">
    <source>
        <dbReference type="PROSITE" id="PS51192"/>
    </source>
</evidence>
<dbReference type="AlphaFoldDB" id="A0A1E3PQB1"/>
<feature type="compositionally biased region" description="Polar residues" evidence="4">
    <location>
        <begin position="21"/>
        <end position="39"/>
    </location>
</feature>
<dbReference type="InterPro" id="IPR038718">
    <property type="entry name" value="SNF2-like_sf"/>
</dbReference>